<dbReference type="GO" id="GO:0016887">
    <property type="term" value="F:ATP hydrolysis activity"/>
    <property type="evidence" value="ECO:0007669"/>
    <property type="project" value="InterPro"/>
</dbReference>
<evidence type="ECO:0000256" key="1">
    <source>
        <dbReference type="ARBA" id="ARBA00022737"/>
    </source>
</evidence>
<gene>
    <name evidence="5" type="primary">yheS_1</name>
    <name evidence="5" type="ORF">KPC_3578</name>
</gene>
<dbReference type="InterPro" id="IPR003593">
    <property type="entry name" value="AAA+_ATPase"/>
</dbReference>
<keyword evidence="6" id="KW-1185">Reference proteome</keyword>
<keyword evidence="1" id="KW-0677">Repeat</keyword>
<accession>A0A2U3N3Y7</accession>
<dbReference type="Pfam" id="PF00005">
    <property type="entry name" value="ABC_tran"/>
    <property type="match status" value="2"/>
</dbReference>
<evidence type="ECO:0000313" key="5">
    <source>
        <dbReference type="EMBL" id="SPL72400.1"/>
    </source>
</evidence>
<dbReference type="InterPro" id="IPR027417">
    <property type="entry name" value="P-loop_NTPase"/>
</dbReference>
<dbReference type="PANTHER" id="PTHR19211:SF6">
    <property type="entry name" value="BLL7188 PROTEIN"/>
    <property type="match status" value="1"/>
</dbReference>
<protein>
    <submittedName>
        <fullName evidence="5">Putative ABC transporter ATP-binding protein YheS</fullName>
    </submittedName>
</protein>
<dbReference type="SUPFAM" id="SSF52540">
    <property type="entry name" value="P-loop containing nucleoside triphosphate hydrolases"/>
    <property type="match status" value="2"/>
</dbReference>
<evidence type="ECO:0000313" key="6">
    <source>
        <dbReference type="Proteomes" id="UP000245974"/>
    </source>
</evidence>
<dbReference type="GO" id="GO:0005524">
    <property type="term" value="F:ATP binding"/>
    <property type="evidence" value="ECO:0007669"/>
    <property type="project" value="UniProtKB-KW"/>
</dbReference>
<reference evidence="6" key="1">
    <citation type="submission" date="2018-03" db="EMBL/GenBank/DDBJ databases">
        <authorList>
            <person name="Blom J."/>
        </authorList>
    </citation>
    <scope>NUCLEOTIDE SEQUENCE [LARGE SCALE GENOMIC DNA]</scope>
    <source>
        <strain evidence="6">KPC-SM-21</strain>
    </source>
</reference>
<dbReference type="SMART" id="SM00382">
    <property type="entry name" value="AAA"/>
    <property type="match status" value="2"/>
</dbReference>
<organism evidence="5 6">
    <name type="scientific">Acinetobacter stercoris</name>
    <dbReference type="NCBI Taxonomy" id="2126983"/>
    <lineage>
        <taxon>Bacteria</taxon>
        <taxon>Pseudomonadati</taxon>
        <taxon>Pseudomonadota</taxon>
        <taxon>Gammaproteobacteria</taxon>
        <taxon>Moraxellales</taxon>
        <taxon>Moraxellaceae</taxon>
        <taxon>Acinetobacter</taxon>
    </lineage>
</organism>
<dbReference type="RefSeq" id="WP_121975791.1">
    <property type="nucleotide sequence ID" value="NZ_OOGT01000282.1"/>
</dbReference>
<dbReference type="Proteomes" id="UP000245974">
    <property type="component" value="Unassembled WGS sequence"/>
</dbReference>
<keyword evidence="3 5" id="KW-0067">ATP-binding</keyword>
<name>A0A2U3N3Y7_9GAMM</name>
<dbReference type="Gene3D" id="3.40.50.300">
    <property type="entry name" value="P-loop containing nucleotide triphosphate hydrolases"/>
    <property type="match status" value="2"/>
</dbReference>
<keyword evidence="2" id="KW-0547">Nucleotide-binding</keyword>
<dbReference type="OrthoDB" id="9808609at2"/>
<dbReference type="InParanoid" id="A0A2U3N3Y7"/>
<dbReference type="AlphaFoldDB" id="A0A2U3N3Y7"/>
<dbReference type="PANTHER" id="PTHR19211">
    <property type="entry name" value="ATP-BINDING TRANSPORT PROTEIN-RELATED"/>
    <property type="match status" value="1"/>
</dbReference>
<sequence length="526" mass="60274">MTKQACIIQHLTLELDHQKIFSGLNFQLPASKITALTGRNGQGKSLLIELLSNNPSFSNSYTGHINWQVQYAKLSQLHRIQAKTIAEALEIDIYTTAFQRIENASAHFNDYDIVDGKWHLLQEWRQILANADLPISFDYSIDHLSEGQKTKLALCRLFLLKDHYLLLDEPSNHLDQNSRKWLLTCLQQHTAGALIVSHDLDLLESVDCIFELNQLGLQQYSGHYSDFSVQKTLQINSFEKQHEFNKSELKRIQLKQHATRMKAEKRQHSGKKLRDGSQHKMFLDMKMNSAQKTLNHVKKQQTKQSEELHVSIEENKSKLEIIKPQMFEFASSSIKKGEILRLKQIQLIYGSSTPISFSLHAGQKIHLNAANGTGKSTLLKTIQQDLTFKGGEIFKNVQSIYLNQQFYLNDHASQLNVLSYLNEFNPDIKEVSWRNLLGQLRIRNDKVFQTLEQLSGGERLKVTLLGMSQSKLPFELLLLDEPDNHLDIESKQLLASAIKNYQGAIILVSHDQAFVDLCEIQDQFTL</sequence>
<feature type="domain" description="ABC transporter" evidence="4">
    <location>
        <begin position="6"/>
        <end position="239"/>
    </location>
</feature>
<evidence type="ECO:0000256" key="2">
    <source>
        <dbReference type="ARBA" id="ARBA00022741"/>
    </source>
</evidence>
<dbReference type="InterPro" id="IPR050611">
    <property type="entry name" value="ABCF"/>
</dbReference>
<dbReference type="PROSITE" id="PS50893">
    <property type="entry name" value="ABC_TRANSPORTER_2"/>
    <property type="match status" value="1"/>
</dbReference>
<evidence type="ECO:0000259" key="4">
    <source>
        <dbReference type="PROSITE" id="PS50893"/>
    </source>
</evidence>
<evidence type="ECO:0000256" key="3">
    <source>
        <dbReference type="ARBA" id="ARBA00022840"/>
    </source>
</evidence>
<proteinExistence type="predicted"/>
<dbReference type="InterPro" id="IPR003439">
    <property type="entry name" value="ABC_transporter-like_ATP-bd"/>
</dbReference>
<dbReference type="EMBL" id="OOGT01000282">
    <property type="protein sequence ID" value="SPL72400.1"/>
    <property type="molecule type" value="Genomic_DNA"/>
</dbReference>